<sequence length="251" mass="28217">MKLSHYTPNLTVAEADRFWMTPAEVCELAAIGESEAADVRKFLSNLSDRGYIPCVKSGTAKTSPKLYSLVSAICLRAFKEITRSGRTYDFAAPIVAHVADLSRELIVTHDNINDLDTGPDWLVVYEANHRGEPKVKSTVRGDNIKSEHFYSGGGYDFGVFSSGEVIWNVVRHYADYWANDRILKGLDQVGRYEGCDDNGRPLDPSHPWNANLPPLQRAKRMVEIEEYIIERDRRHLASVLESQGKKVGDDE</sequence>
<dbReference type="RefSeq" id="WP_165644330.1">
    <property type="nucleotide sequence ID" value="NZ_BSPM01000004.1"/>
</dbReference>
<accession>A0A4R6RGR5</accession>
<organism evidence="1 2">
    <name type="scientific">Oharaeibacter diazotrophicus</name>
    <dbReference type="NCBI Taxonomy" id="1920512"/>
    <lineage>
        <taxon>Bacteria</taxon>
        <taxon>Pseudomonadati</taxon>
        <taxon>Pseudomonadota</taxon>
        <taxon>Alphaproteobacteria</taxon>
        <taxon>Hyphomicrobiales</taxon>
        <taxon>Pleomorphomonadaceae</taxon>
        <taxon>Oharaeibacter</taxon>
    </lineage>
</organism>
<evidence type="ECO:0000313" key="2">
    <source>
        <dbReference type="Proteomes" id="UP000294547"/>
    </source>
</evidence>
<name>A0A4R6RGR5_9HYPH</name>
<dbReference type="Proteomes" id="UP000294547">
    <property type="component" value="Unassembled WGS sequence"/>
</dbReference>
<protein>
    <submittedName>
        <fullName evidence="1">Uncharacterized protein</fullName>
    </submittedName>
</protein>
<reference evidence="1 2" key="1">
    <citation type="submission" date="2019-03" db="EMBL/GenBank/DDBJ databases">
        <title>Genomic Encyclopedia of Type Strains, Phase IV (KMG-IV): sequencing the most valuable type-strain genomes for metagenomic binning, comparative biology and taxonomic classification.</title>
        <authorList>
            <person name="Goeker M."/>
        </authorList>
    </citation>
    <scope>NUCLEOTIDE SEQUENCE [LARGE SCALE GENOMIC DNA]</scope>
    <source>
        <strain evidence="1 2">DSM 102969</strain>
    </source>
</reference>
<evidence type="ECO:0000313" key="1">
    <source>
        <dbReference type="EMBL" id="TDP85589.1"/>
    </source>
</evidence>
<dbReference type="AlphaFoldDB" id="A0A4R6RGR5"/>
<keyword evidence="2" id="KW-1185">Reference proteome</keyword>
<proteinExistence type="predicted"/>
<gene>
    <name evidence="1" type="ORF">EDD54_2444</name>
</gene>
<comment type="caution">
    <text evidence="1">The sequence shown here is derived from an EMBL/GenBank/DDBJ whole genome shotgun (WGS) entry which is preliminary data.</text>
</comment>
<dbReference type="EMBL" id="SNXY01000007">
    <property type="protein sequence ID" value="TDP85589.1"/>
    <property type="molecule type" value="Genomic_DNA"/>
</dbReference>